<proteinExistence type="predicted"/>
<dbReference type="EMBL" id="QXFT01002054">
    <property type="protein sequence ID" value="KAE9304811.1"/>
    <property type="molecule type" value="Genomic_DNA"/>
</dbReference>
<evidence type="ECO:0000313" key="4">
    <source>
        <dbReference type="Proteomes" id="UP000434957"/>
    </source>
</evidence>
<evidence type="ECO:0000313" key="2">
    <source>
        <dbReference type="EMBL" id="KAE9304811.1"/>
    </source>
</evidence>
<evidence type="ECO:0000313" key="1">
    <source>
        <dbReference type="EMBL" id="KAE8994004.1"/>
    </source>
</evidence>
<dbReference type="Proteomes" id="UP000429607">
    <property type="component" value="Unassembled WGS sequence"/>
</dbReference>
<dbReference type="AlphaFoldDB" id="A0A6A4DAC2"/>
<reference evidence="2 4" key="1">
    <citation type="submission" date="2018-08" db="EMBL/GenBank/DDBJ databases">
        <title>Genomic investigation of the strawberry pathogen Phytophthora fragariae indicates pathogenicity is determined by transcriptional variation in three key races.</title>
        <authorList>
            <person name="Adams T.M."/>
            <person name="Armitage A.D."/>
            <person name="Sobczyk M.K."/>
            <person name="Bates H.J."/>
            <person name="Dunwell J.M."/>
            <person name="Nellist C.F."/>
            <person name="Harrison R.J."/>
        </authorList>
    </citation>
    <scope>NUCLEOTIDE SEQUENCE [LARGE SCALE GENOMIC DNA]</scope>
    <source>
        <strain evidence="1 3">SCRP249</strain>
        <strain evidence="2 4">SCRP333</strain>
    </source>
</reference>
<name>A0A6A4DAC2_9STRA</name>
<keyword evidence="4" id="KW-1185">Reference proteome</keyword>
<accession>A0A6A4DAC2</accession>
<dbReference type="EMBL" id="QXFV01002031">
    <property type="protein sequence ID" value="KAE8994004.1"/>
    <property type="molecule type" value="Genomic_DNA"/>
</dbReference>
<dbReference type="Proteomes" id="UP000434957">
    <property type="component" value="Unassembled WGS sequence"/>
</dbReference>
<evidence type="ECO:0000313" key="3">
    <source>
        <dbReference type="Proteomes" id="UP000429607"/>
    </source>
</evidence>
<sequence length="149" mass="16192">MGSHTNISQPQYLRSAKVVAIFTTTEPSSDFVDEAKAGDFERVGVILDQIYDAGVLSGANFKVDVDSVDSYAGYVMHMGPIASGSTKVGDAMRCQVGYAHRSKVVPFDFTNNKALKANQPAEAGPFVTTSSSSNLRCTRRSRYRRRPSC</sequence>
<comment type="caution">
    <text evidence="2">The sequence shown here is derived from an EMBL/GenBank/DDBJ whole genome shotgun (WGS) entry which is preliminary data.</text>
</comment>
<gene>
    <name evidence="1" type="ORF">PR001_g20515</name>
    <name evidence="2" type="ORF">PR003_g21661</name>
</gene>
<organism evidence="2 4">
    <name type="scientific">Phytophthora rubi</name>
    <dbReference type="NCBI Taxonomy" id="129364"/>
    <lineage>
        <taxon>Eukaryota</taxon>
        <taxon>Sar</taxon>
        <taxon>Stramenopiles</taxon>
        <taxon>Oomycota</taxon>
        <taxon>Peronosporomycetes</taxon>
        <taxon>Peronosporales</taxon>
        <taxon>Peronosporaceae</taxon>
        <taxon>Phytophthora</taxon>
    </lineage>
</organism>
<protein>
    <submittedName>
        <fullName evidence="2">Uncharacterized protein</fullName>
    </submittedName>
</protein>